<keyword evidence="2" id="KW-1185">Reference proteome</keyword>
<evidence type="ECO:0008006" key="3">
    <source>
        <dbReference type="Google" id="ProtNLM"/>
    </source>
</evidence>
<dbReference type="EMBL" id="CP026538">
    <property type="protein sequence ID" value="QAZ67509.1"/>
    <property type="molecule type" value="Genomic_DNA"/>
</dbReference>
<dbReference type="Proteomes" id="UP000293296">
    <property type="component" value="Chromosome"/>
</dbReference>
<accession>A0A4P6I166</accession>
<dbReference type="KEGG" id="dcb:C3Y92_09845"/>
<dbReference type="AlphaFoldDB" id="A0A4P6I166"/>
<dbReference type="OrthoDB" id="9757917at2"/>
<organism evidence="1 2">
    <name type="scientific">Solidesulfovibrio carbinolicus</name>
    <dbReference type="NCBI Taxonomy" id="296842"/>
    <lineage>
        <taxon>Bacteria</taxon>
        <taxon>Pseudomonadati</taxon>
        <taxon>Thermodesulfobacteriota</taxon>
        <taxon>Desulfovibrionia</taxon>
        <taxon>Desulfovibrionales</taxon>
        <taxon>Desulfovibrionaceae</taxon>
        <taxon>Solidesulfovibrio</taxon>
    </lineage>
</organism>
<name>A0A4P6I166_9BACT</name>
<gene>
    <name evidence="1" type="ORF">C3Y92_09845</name>
</gene>
<protein>
    <recommendedName>
        <fullName evidence="3">Transglutaminase-like domain-containing protein</fullName>
    </recommendedName>
</protein>
<reference evidence="1 2" key="1">
    <citation type="submission" date="2018-02" db="EMBL/GenBank/DDBJ databases">
        <title>Genome sequence of Desulfovibrio carbinolicus DSM 3852.</title>
        <authorList>
            <person name="Wilbanks E."/>
            <person name="Skennerton C.T."/>
            <person name="Orphan V.J."/>
        </authorList>
    </citation>
    <scope>NUCLEOTIDE SEQUENCE [LARGE SCALE GENOMIC DNA]</scope>
    <source>
        <strain evidence="1 2">DSM 3852</strain>
    </source>
</reference>
<dbReference type="RefSeq" id="WP_129352170.1">
    <property type="nucleotide sequence ID" value="NZ_CP026538.1"/>
</dbReference>
<evidence type="ECO:0000313" key="2">
    <source>
        <dbReference type="Proteomes" id="UP000293296"/>
    </source>
</evidence>
<evidence type="ECO:0000313" key="1">
    <source>
        <dbReference type="EMBL" id="QAZ67509.1"/>
    </source>
</evidence>
<sequence>MSNSVLFCRKSPVVFPAIGPLVLRSLLLALVLVLGLGQTARTAQPAPAASAARQPRQSAWEFDQVGLKGVLYPSLMLCMAKMQVNPQQQDGELGDANGLLGISVVSPRAGAKAVVELTSSSPLVNSGRIEVTLAQKGKTYQVFPAVSLAESVVLQRHASPATLTAKLWLDGVPQGERTAQVSIASINDCVFGLKDDETYYGTLWLFAAYVNENHPAVQQILQEALASREVAAFNGYQSDPAGVRKQVKAVWQVLRRRGIRYSNIEKASVKLDDVAVQHVRFVSDALLSRQANCVEGSCLLASIFTKIGLETWLVALPEHMLVAVALDPQGKQMLYLETTLLSEATFEDAAKAGQLQMDEAYAKARKAEARKKSGKAGGDDDDVQEPYLISISEVRKRGILPIPDTEEARKRFFMVK</sequence>
<proteinExistence type="predicted"/>